<evidence type="ECO:0000313" key="1">
    <source>
        <dbReference type="EMBL" id="TFK44921.1"/>
    </source>
</evidence>
<keyword evidence="2" id="KW-1185">Reference proteome</keyword>
<dbReference type="STRING" id="68775.A0A5C3MU50"/>
<sequence length="458" mass="52778">MPVLQWCCLTTPVYLHQQVTETNSIEKQKYTEFDVPDDVNRWKLGASNAFKKSRKCVRGRLSSAFQSQIQGHPNLKRSHIKHLSIFRYLEQAFPPAKPPIPYLPPEIWSQIFIYCLPSETYLVPSPHTAPLLLTHICSYWRHIAQSTLHLWSSLSFLAREDTPSRTCTDAWLTRSLHLPISLEIRLEVPQTRFEAQERVFRFLPNNHSRARWVNLRLSFAPGFDGKLTDRCMWALKQFPMRRLEVLEIDTDSPMLRVRMTKELAPKLKGVTLLDPKVDWRKGLEMNWDQITRFKSGFKAGAREVLELMRRAGSLEELDVCVGPSRRTSDLELRVMMKELKKLSIRHSAGESLDSFLRMLELPQLEELVITTEGFIQACHEPPWSTRELMTLVDRIQPSGLKRLYISGYDCNEQVIEEIVNAIPSLEEFHVMYGSVVAGNVLSSRRVGLLAGKGRTLLG</sequence>
<dbReference type="OrthoDB" id="3016965at2759"/>
<dbReference type="AlphaFoldDB" id="A0A5C3MU50"/>
<proteinExistence type="predicted"/>
<protein>
    <submittedName>
        <fullName evidence="1">Uncharacterized protein</fullName>
    </submittedName>
</protein>
<accession>A0A5C3MU50</accession>
<dbReference type="Proteomes" id="UP000308652">
    <property type="component" value="Unassembled WGS sequence"/>
</dbReference>
<reference evidence="1 2" key="1">
    <citation type="journal article" date="2019" name="Nat. Ecol. Evol.">
        <title>Megaphylogeny resolves global patterns of mushroom evolution.</title>
        <authorList>
            <person name="Varga T."/>
            <person name="Krizsan K."/>
            <person name="Foldi C."/>
            <person name="Dima B."/>
            <person name="Sanchez-Garcia M."/>
            <person name="Sanchez-Ramirez S."/>
            <person name="Szollosi G.J."/>
            <person name="Szarkandi J.G."/>
            <person name="Papp V."/>
            <person name="Albert L."/>
            <person name="Andreopoulos W."/>
            <person name="Angelini C."/>
            <person name="Antonin V."/>
            <person name="Barry K.W."/>
            <person name="Bougher N.L."/>
            <person name="Buchanan P."/>
            <person name="Buyck B."/>
            <person name="Bense V."/>
            <person name="Catcheside P."/>
            <person name="Chovatia M."/>
            <person name="Cooper J."/>
            <person name="Damon W."/>
            <person name="Desjardin D."/>
            <person name="Finy P."/>
            <person name="Geml J."/>
            <person name="Haridas S."/>
            <person name="Hughes K."/>
            <person name="Justo A."/>
            <person name="Karasinski D."/>
            <person name="Kautmanova I."/>
            <person name="Kiss B."/>
            <person name="Kocsube S."/>
            <person name="Kotiranta H."/>
            <person name="LaButti K.M."/>
            <person name="Lechner B.E."/>
            <person name="Liimatainen K."/>
            <person name="Lipzen A."/>
            <person name="Lukacs Z."/>
            <person name="Mihaltcheva S."/>
            <person name="Morgado L.N."/>
            <person name="Niskanen T."/>
            <person name="Noordeloos M.E."/>
            <person name="Ohm R.A."/>
            <person name="Ortiz-Santana B."/>
            <person name="Ovrebo C."/>
            <person name="Racz N."/>
            <person name="Riley R."/>
            <person name="Savchenko A."/>
            <person name="Shiryaev A."/>
            <person name="Soop K."/>
            <person name="Spirin V."/>
            <person name="Szebenyi C."/>
            <person name="Tomsovsky M."/>
            <person name="Tulloss R.E."/>
            <person name="Uehling J."/>
            <person name="Grigoriev I.V."/>
            <person name="Vagvolgyi C."/>
            <person name="Papp T."/>
            <person name="Martin F.M."/>
            <person name="Miettinen O."/>
            <person name="Hibbett D.S."/>
            <person name="Nagy L.G."/>
        </authorList>
    </citation>
    <scope>NUCLEOTIDE SEQUENCE [LARGE SCALE GENOMIC DNA]</scope>
    <source>
        <strain evidence="1 2">CBS 166.37</strain>
    </source>
</reference>
<dbReference type="InterPro" id="IPR032675">
    <property type="entry name" value="LRR_dom_sf"/>
</dbReference>
<gene>
    <name evidence="1" type="ORF">BDQ12DRAFT_708735</name>
</gene>
<dbReference type="Gene3D" id="3.80.10.10">
    <property type="entry name" value="Ribonuclease Inhibitor"/>
    <property type="match status" value="1"/>
</dbReference>
<organism evidence="1 2">
    <name type="scientific">Crucibulum laeve</name>
    <dbReference type="NCBI Taxonomy" id="68775"/>
    <lineage>
        <taxon>Eukaryota</taxon>
        <taxon>Fungi</taxon>
        <taxon>Dikarya</taxon>
        <taxon>Basidiomycota</taxon>
        <taxon>Agaricomycotina</taxon>
        <taxon>Agaricomycetes</taxon>
        <taxon>Agaricomycetidae</taxon>
        <taxon>Agaricales</taxon>
        <taxon>Agaricineae</taxon>
        <taxon>Nidulariaceae</taxon>
        <taxon>Crucibulum</taxon>
    </lineage>
</organism>
<evidence type="ECO:0000313" key="2">
    <source>
        <dbReference type="Proteomes" id="UP000308652"/>
    </source>
</evidence>
<name>A0A5C3MU50_9AGAR</name>
<dbReference type="EMBL" id="ML213590">
    <property type="protein sequence ID" value="TFK44921.1"/>
    <property type="molecule type" value="Genomic_DNA"/>
</dbReference>